<evidence type="ECO:0000259" key="1">
    <source>
        <dbReference type="PROSITE" id="PS50090"/>
    </source>
</evidence>
<dbReference type="SMART" id="SM00717">
    <property type="entry name" value="SANT"/>
    <property type="match status" value="1"/>
</dbReference>
<dbReference type="VEuPathDB" id="GiardiaDB:SS50377_21814"/>
<keyword evidence="4" id="KW-1185">Reference proteome</keyword>
<sequence length="94" mass="11114">MIQVRVRPPCWGPDEEQILFNYVEAHVFSTGHIDWTDINNYLPNRTLSQCTSKLHRMRQDTDRFKFRKLGKKNIRDNNTVIQVDVLLAVLQAMK</sequence>
<name>V6LKC6_9EUKA</name>
<dbReference type="Pfam" id="PF00249">
    <property type="entry name" value="Myb_DNA-binding"/>
    <property type="match status" value="1"/>
</dbReference>
<evidence type="ECO:0000313" key="4">
    <source>
        <dbReference type="Proteomes" id="UP000018208"/>
    </source>
</evidence>
<reference evidence="3" key="2">
    <citation type="submission" date="2020-12" db="EMBL/GenBank/DDBJ databases">
        <title>New Spironucleus salmonicida genome in near-complete chromosomes.</title>
        <authorList>
            <person name="Xu F."/>
            <person name="Kurt Z."/>
            <person name="Jimenez-Gonzalez A."/>
            <person name="Astvaldsson A."/>
            <person name="Andersson J.O."/>
            <person name="Svard S.G."/>
        </authorList>
    </citation>
    <scope>NUCLEOTIDE SEQUENCE</scope>
    <source>
        <strain evidence="3">ATCC 50377</strain>
    </source>
</reference>
<dbReference type="InterPro" id="IPR009057">
    <property type="entry name" value="Homeodomain-like_sf"/>
</dbReference>
<proteinExistence type="predicted"/>
<keyword evidence="2" id="KW-0238">DNA-binding</keyword>
<dbReference type="EMBL" id="AUWU02000002">
    <property type="protein sequence ID" value="KAH0576252.1"/>
    <property type="molecule type" value="Genomic_DNA"/>
</dbReference>
<dbReference type="Gene3D" id="1.10.10.60">
    <property type="entry name" value="Homeodomain-like"/>
    <property type="match status" value="1"/>
</dbReference>
<dbReference type="SUPFAM" id="SSF46689">
    <property type="entry name" value="Homeodomain-like"/>
    <property type="match status" value="1"/>
</dbReference>
<protein>
    <submittedName>
        <fullName evidence="2">Myb-like DNA-binding domain-containing protein</fullName>
    </submittedName>
</protein>
<dbReference type="EMBL" id="KI546108">
    <property type="protein sequence ID" value="EST44798.1"/>
    <property type="molecule type" value="Genomic_DNA"/>
</dbReference>
<dbReference type="CDD" id="cd00167">
    <property type="entry name" value="SANT"/>
    <property type="match status" value="1"/>
</dbReference>
<gene>
    <name evidence="2" type="ORF">SS50377_15307</name>
    <name evidence="3" type="ORF">SS50377_21814</name>
</gene>
<accession>V6LKC6</accession>
<evidence type="ECO:0000313" key="2">
    <source>
        <dbReference type="EMBL" id="EST44798.1"/>
    </source>
</evidence>
<reference evidence="2 3" key="1">
    <citation type="journal article" date="2014" name="PLoS Genet.">
        <title>The Genome of Spironucleus salmonicida Highlights a Fish Pathogen Adapted to Fluctuating Environments.</title>
        <authorList>
            <person name="Xu F."/>
            <person name="Jerlstrom-Hultqvist J."/>
            <person name="Einarsson E."/>
            <person name="Astvaldsson A."/>
            <person name="Svard S.G."/>
            <person name="Andersson J.O."/>
        </authorList>
    </citation>
    <scope>NUCLEOTIDE SEQUENCE</scope>
    <source>
        <strain evidence="3">ATCC 50377</strain>
    </source>
</reference>
<dbReference type="Proteomes" id="UP000018208">
    <property type="component" value="Unassembled WGS sequence"/>
</dbReference>
<organism evidence="2">
    <name type="scientific">Spironucleus salmonicida</name>
    <dbReference type="NCBI Taxonomy" id="348837"/>
    <lineage>
        <taxon>Eukaryota</taxon>
        <taxon>Metamonada</taxon>
        <taxon>Diplomonadida</taxon>
        <taxon>Hexamitidae</taxon>
        <taxon>Hexamitinae</taxon>
        <taxon>Spironucleus</taxon>
    </lineage>
</organism>
<feature type="domain" description="Myb-like" evidence="1">
    <location>
        <begin position="11"/>
        <end position="58"/>
    </location>
</feature>
<dbReference type="InterPro" id="IPR001005">
    <property type="entry name" value="SANT/Myb"/>
</dbReference>
<dbReference type="PROSITE" id="PS50090">
    <property type="entry name" value="MYB_LIKE"/>
    <property type="match status" value="1"/>
</dbReference>
<evidence type="ECO:0000313" key="3">
    <source>
        <dbReference type="EMBL" id="KAH0576252.1"/>
    </source>
</evidence>
<dbReference type="GO" id="GO:0003677">
    <property type="term" value="F:DNA binding"/>
    <property type="evidence" value="ECO:0007669"/>
    <property type="project" value="UniProtKB-KW"/>
</dbReference>
<dbReference type="AlphaFoldDB" id="V6LKC6"/>